<organism evidence="1 2">
    <name type="scientific">Providencia phage vB_PreS-Stilesk</name>
    <dbReference type="NCBI Taxonomy" id="2761110"/>
    <lineage>
        <taxon>Viruses</taxon>
        <taxon>Duplodnaviria</taxon>
        <taxon>Heunggongvirae</taxon>
        <taxon>Uroviricota</taxon>
        <taxon>Caudoviricetes</taxon>
        <taxon>Casjensviridae</taxon>
        <taxon>Redjacvirus</taxon>
        <taxon>Redjacvirus stilesk</taxon>
    </lineage>
</organism>
<evidence type="ECO:0000313" key="1">
    <source>
        <dbReference type="EMBL" id="QMV30012.1"/>
    </source>
</evidence>
<proteinExistence type="predicted"/>
<dbReference type="GeneID" id="62682534"/>
<accession>A0A7G5B139</accession>
<keyword evidence="2" id="KW-1185">Reference proteome</keyword>
<protein>
    <submittedName>
        <fullName evidence="1">Uncharacterized protein</fullName>
    </submittedName>
</protein>
<sequence>MPVIWFTGFSGAGDRRADANFQFDNNSGVKYTTPGVGNYINRMFGRMTNDPNENPHAPYIRAFGGKWTSGTIVGYVHAWLEQARWEPSLSWALTLGMTKPASGLCDYAMGVCFQTPPLSAGKNWRVGFRLYQTKPSYSTSRYPLYFSNIAGTPFNFFSLGAGEINLETPFYFEIEWDVASRIVTVYQDGVQVDQKVLSTADSINGGFAIHTEMYYNGTGTQTRAPWFQISDMYWQTIESEADTALGPGTVVRMAWPASDDEVSFTRPEFYPSNANVVQVSTSSATDGSIIQSNSSRFLSGSGAGSQDLYNLDISRITNTMSRIEAVTVRSVSGNPGTIPMSYDAIAKKGSTQVGTDKGLTVLPNDPFAAKNLVMVVDPSDGTRWDTTKLASLKIGTKIVS</sequence>
<dbReference type="RefSeq" id="YP_009999898.1">
    <property type="nucleotide sequence ID" value="NC_053010.1"/>
</dbReference>
<dbReference type="Proteomes" id="UP000515765">
    <property type="component" value="Segment"/>
</dbReference>
<dbReference type="EMBL" id="MT675125">
    <property type="protein sequence ID" value="QMV30012.1"/>
    <property type="molecule type" value="Genomic_DNA"/>
</dbReference>
<name>A0A7G5B139_9CAUD</name>
<dbReference type="KEGG" id="vg:62682534"/>
<reference evidence="2" key="1">
    <citation type="submission" date="2020-06" db="EMBL/GenBank/DDBJ databases">
        <title>Complete genome sequences of Providencia rettgeri bacteriophages PibeRecoleta, Stilesk and PatoteraRojo.</title>
        <authorList>
            <person name="Batinovic S."/>
            <person name="Chan H.T."/>
            <person name="Stiles J."/>
            <person name="Petrovski S."/>
        </authorList>
    </citation>
    <scope>NUCLEOTIDE SEQUENCE [LARGE SCALE GENOMIC DNA]</scope>
</reference>
<evidence type="ECO:0000313" key="2">
    <source>
        <dbReference type="Proteomes" id="UP000515765"/>
    </source>
</evidence>